<feature type="domain" description="DUF4143" evidence="1">
    <location>
        <begin position="11"/>
        <end position="122"/>
    </location>
</feature>
<sequence length="172" mass="20720">MLFPKFFKRDNFKKIKNFFGKNISDTTLYSYVEKLQDTLAIFFVERFEKSLYLRRGFPRKVYVVDIGPSTILRFEEDFSRRMENVVFLELLRETNINPLIEIYYWKDSSQYEVDFVIKEGIKVTKLIQVTYANSFEEVKPREIRALLKAKEILECENLVIITWDYEDEKNCS</sequence>
<gene>
    <name evidence="2" type="ORF">ENG63_05250</name>
</gene>
<reference evidence="2" key="1">
    <citation type="journal article" date="2020" name="mSystems">
        <title>Genome- and Community-Level Interaction Insights into Carbon Utilization and Element Cycling Functions of Hydrothermarchaeota in Hydrothermal Sediment.</title>
        <authorList>
            <person name="Zhou Z."/>
            <person name="Liu Y."/>
            <person name="Xu W."/>
            <person name="Pan J."/>
            <person name="Luo Z.H."/>
            <person name="Li M."/>
        </authorList>
    </citation>
    <scope>NUCLEOTIDE SEQUENCE [LARGE SCALE GENOMIC DNA]</scope>
    <source>
        <strain evidence="2">HyVt-233</strain>
    </source>
</reference>
<name>A0A7C0Y760_DESA2</name>
<evidence type="ECO:0000313" key="2">
    <source>
        <dbReference type="EMBL" id="HDD44250.1"/>
    </source>
</evidence>
<accession>A0A7C0Y760</accession>
<dbReference type="Proteomes" id="UP000886289">
    <property type="component" value="Unassembled WGS sequence"/>
</dbReference>
<proteinExistence type="predicted"/>
<dbReference type="PANTHER" id="PTHR33295">
    <property type="entry name" value="ATPASE"/>
    <property type="match status" value="1"/>
</dbReference>
<dbReference type="GO" id="GO:0005524">
    <property type="term" value="F:ATP binding"/>
    <property type="evidence" value="ECO:0007669"/>
    <property type="project" value="UniProtKB-KW"/>
</dbReference>
<keyword evidence="2" id="KW-0067">ATP-binding</keyword>
<dbReference type="Pfam" id="PF13635">
    <property type="entry name" value="DUF4143"/>
    <property type="match status" value="1"/>
</dbReference>
<protein>
    <submittedName>
        <fullName evidence="2">ATP-binding protein</fullName>
    </submittedName>
</protein>
<organism evidence="2">
    <name type="scientific">Desulfofervidus auxilii</name>
    <dbReference type="NCBI Taxonomy" id="1621989"/>
    <lineage>
        <taxon>Bacteria</taxon>
        <taxon>Pseudomonadati</taxon>
        <taxon>Thermodesulfobacteriota</taxon>
        <taxon>Candidatus Desulfofervidia</taxon>
        <taxon>Candidatus Desulfofervidales</taxon>
        <taxon>Candidatus Desulfofervidaceae</taxon>
        <taxon>Candidatus Desulfofervidus</taxon>
    </lineage>
</organism>
<evidence type="ECO:0000259" key="1">
    <source>
        <dbReference type="Pfam" id="PF13635"/>
    </source>
</evidence>
<comment type="caution">
    <text evidence="2">The sequence shown here is derived from an EMBL/GenBank/DDBJ whole genome shotgun (WGS) entry which is preliminary data.</text>
</comment>
<dbReference type="PANTHER" id="PTHR33295:SF8">
    <property type="entry name" value="AAA+ ATPASE DOMAIN-CONTAINING PROTEIN"/>
    <property type="match status" value="1"/>
</dbReference>
<keyword evidence="2" id="KW-0547">Nucleotide-binding</keyword>
<dbReference type="AlphaFoldDB" id="A0A7C0Y760"/>
<dbReference type="InterPro" id="IPR025420">
    <property type="entry name" value="DUF4143"/>
</dbReference>
<dbReference type="EMBL" id="DRBS01000204">
    <property type="protein sequence ID" value="HDD44250.1"/>
    <property type="molecule type" value="Genomic_DNA"/>
</dbReference>